<feature type="region of interest" description="Disordered" evidence="1">
    <location>
        <begin position="20"/>
        <end position="48"/>
    </location>
</feature>
<accession>A0A9N9CX32</accession>
<dbReference type="EMBL" id="CAJVPZ010010332">
    <property type="protein sequence ID" value="CAG8618885.1"/>
    <property type="molecule type" value="Genomic_DNA"/>
</dbReference>
<proteinExistence type="predicted"/>
<comment type="caution">
    <text evidence="2">The sequence shown here is derived from an EMBL/GenBank/DDBJ whole genome shotgun (WGS) entry which is preliminary data.</text>
</comment>
<name>A0A9N9CX32_9GLOM</name>
<feature type="non-terminal residue" evidence="2">
    <location>
        <position position="48"/>
    </location>
</feature>
<dbReference type="AlphaFoldDB" id="A0A9N9CX32"/>
<dbReference type="Proteomes" id="UP000789396">
    <property type="component" value="Unassembled WGS sequence"/>
</dbReference>
<keyword evidence="3" id="KW-1185">Reference proteome</keyword>
<sequence length="48" mass="5910">GVDSYVDRQELTDIAVYNDQNREKFDREKKKEDEMRNEENEKVKKYAR</sequence>
<gene>
    <name evidence="2" type="ORF">RFULGI_LOCUS7282</name>
</gene>
<evidence type="ECO:0000313" key="2">
    <source>
        <dbReference type="EMBL" id="CAG8618885.1"/>
    </source>
</evidence>
<evidence type="ECO:0000256" key="1">
    <source>
        <dbReference type="SAM" id="MobiDB-lite"/>
    </source>
</evidence>
<reference evidence="2" key="1">
    <citation type="submission" date="2021-06" db="EMBL/GenBank/DDBJ databases">
        <authorList>
            <person name="Kallberg Y."/>
            <person name="Tangrot J."/>
            <person name="Rosling A."/>
        </authorList>
    </citation>
    <scope>NUCLEOTIDE SEQUENCE</scope>
    <source>
        <strain evidence="2">IN212</strain>
    </source>
</reference>
<organism evidence="2 3">
    <name type="scientific">Racocetra fulgida</name>
    <dbReference type="NCBI Taxonomy" id="60492"/>
    <lineage>
        <taxon>Eukaryota</taxon>
        <taxon>Fungi</taxon>
        <taxon>Fungi incertae sedis</taxon>
        <taxon>Mucoromycota</taxon>
        <taxon>Glomeromycotina</taxon>
        <taxon>Glomeromycetes</taxon>
        <taxon>Diversisporales</taxon>
        <taxon>Gigasporaceae</taxon>
        <taxon>Racocetra</taxon>
    </lineage>
</organism>
<protein>
    <submittedName>
        <fullName evidence="2">11875_t:CDS:1</fullName>
    </submittedName>
</protein>
<evidence type="ECO:0000313" key="3">
    <source>
        <dbReference type="Proteomes" id="UP000789396"/>
    </source>
</evidence>